<reference evidence="3 4" key="1">
    <citation type="submission" date="2016-01" db="EMBL/GenBank/DDBJ databases">
        <title>Draft genome of the antarctic isolate Shewanella frigidimarina Ag06-30.</title>
        <authorList>
            <person name="Parmeciano Di Noto G."/>
            <person name="Vazquez S."/>
            <person name="Mac Cormack W."/>
            <person name="Iriarte A."/>
            <person name="Quiroga C."/>
        </authorList>
    </citation>
    <scope>NUCLEOTIDE SEQUENCE [LARGE SCALE GENOMIC DNA]</scope>
    <source>
        <strain evidence="3 4">Ag06-30</strain>
    </source>
</reference>
<dbReference type="InterPro" id="IPR005133">
    <property type="entry name" value="PhaG_MnhG_YufB"/>
</dbReference>
<dbReference type="AlphaFoldDB" id="A0A119D0Q9"/>
<keyword evidence="2" id="KW-0472">Membrane</keyword>
<organism evidence="3">
    <name type="scientific">Shewanella frigidimarina</name>
    <dbReference type="NCBI Taxonomy" id="56812"/>
    <lineage>
        <taxon>Bacteria</taxon>
        <taxon>Pseudomonadati</taxon>
        <taxon>Pseudomonadota</taxon>
        <taxon>Gammaproteobacteria</taxon>
        <taxon>Alteromonadales</taxon>
        <taxon>Shewanellaceae</taxon>
        <taxon>Shewanella</taxon>
    </lineage>
</organism>
<dbReference type="PANTHER" id="PTHR34703:SF1">
    <property type="entry name" value="ANTIPORTER SUBUNIT MNHG2-RELATED"/>
    <property type="match status" value="1"/>
</dbReference>
<dbReference type="NCBIfam" id="TIGR01300">
    <property type="entry name" value="CPA3_mnhG_phaG"/>
    <property type="match status" value="1"/>
</dbReference>
<sequence>MIDVALDILSWILLVLGGACVLIGGIGGLRLPNFYTRIHAASLTDTMATILIFVGMILQAGLSLAAIKLFAIMLFLLLTGPTATYALANAALLSGLKPDDGSASDAPKANNLPKEGAGE</sequence>
<evidence type="ECO:0000313" key="4">
    <source>
        <dbReference type="Proteomes" id="UP000055702"/>
    </source>
</evidence>
<dbReference type="EMBL" id="LRDC01000001">
    <property type="protein sequence ID" value="KVX03324.1"/>
    <property type="molecule type" value="Genomic_DNA"/>
</dbReference>
<keyword evidence="2" id="KW-0812">Transmembrane</keyword>
<accession>A0A119D0Q9</accession>
<proteinExistence type="predicted"/>
<feature type="transmembrane region" description="Helical" evidence="2">
    <location>
        <begin position="6"/>
        <end position="29"/>
    </location>
</feature>
<dbReference type="Proteomes" id="UP000055702">
    <property type="component" value="Unassembled WGS sequence"/>
</dbReference>
<feature type="transmembrane region" description="Helical" evidence="2">
    <location>
        <begin position="50"/>
        <end position="78"/>
    </location>
</feature>
<dbReference type="GeneID" id="41837654"/>
<keyword evidence="2" id="KW-1133">Transmembrane helix</keyword>
<dbReference type="Pfam" id="PF03334">
    <property type="entry name" value="PhaG_MnhG_YufB"/>
    <property type="match status" value="1"/>
</dbReference>
<name>A0A119D0Q9_SHEFR</name>
<comment type="caution">
    <text evidence="3">The sequence shown here is derived from an EMBL/GenBank/DDBJ whole genome shotgun (WGS) entry which is preliminary data.</text>
</comment>
<dbReference type="GO" id="GO:0015385">
    <property type="term" value="F:sodium:proton antiporter activity"/>
    <property type="evidence" value="ECO:0007669"/>
    <property type="project" value="TreeGrafter"/>
</dbReference>
<dbReference type="PANTHER" id="PTHR34703">
    <property type="entry name" value="ANTIPORTER SUBUNIT MNHG2-RELATED"/>
    <property type="match status" value="1"/>
</dbReference>
<gene>
    <name evidence="3" type="ORF">AWJ07_01790</name>
</gene>
<feature type="region of interest" description="Disordered" evidence="1">
    <location>
        <begin position="97"/>
        <end position="119"/>
    </location>
</feature>
<dbReference type="RefSeq" id="WP_011637738.1">
    <property type="nucleotide sequence ID" value="NZ_JBBMQR010000012.1"/>
</dbReference>
<evidence type="ECO:0000256" key="2">
    <source>
        <dbReference type="SAM" id="Phobius"/>
    </source>
</evidence>
<evidence type="ECO:0000313" key="3">
    <source>
        <dbReference type="EMBL" id="KVX03324.1"/>
    </source>
</evidence>
<dbReference type="OMA" id="ATKCDTG"/>
<evidence type="ECO:0000256" key="1">
    <source>
        <dbReference type="SAM" id="MobiDB-lite"/>
    </source>
</evidence>
<protein>
    <submittedName>
        <fullName evidence="3">Sodium:proton antiporter</fullName>
    </submittedName>
</protein>